<protein>
    <submittedName>
        <fullName evidence="3">Hemoglobin protease</fullName>
        <ecNumber evidence="3">3.4.21.-</ecNumber>
    </submittedName>
</protein>
<keyword evidence="1" id="KW-0812">Transmembrane</keyword>
<keyword evidence="3" id="KW-0645">Protease</keyword>
<evidence type="ECO:0000313" key="3">
    <source>
        <dbReference type="EMBL" id="VEA77576.1"/>
    </source>
</evidence>
<dbReference type="Pfam" id="PF02395">
    <property type="entry name" value="Peptidase_S6"/>
    <property type="match status" value="1"/>
</dbReference>
<dbReference type="InterPro" id="IPR030396">
    <property type="entry name" value="Peptidase_S6_dom"/>
</dbReference>
<dbReference type="InterPro" id="IPR024973">
    <property type="entry name" value="ESPR"/>
</dbReference>
<dbReference type="EMBL" id="LR134156">
    <property type="protein sequence ID" value="VEA77576.1"/>
    <property type="molecule type" value="Genomic_DNA"/>
</dbReference>
<dbReference type="Gene3D" id="2.40.10.120">
    <property type="match status" value="1"/>
</dbReference>
<dbReference type="AlphaFoldDB" id="A0A3S4GMB8"/>
<dbReference type="GO" id="GO:0006508">
    <property type="term" value="P:proteolysis"/>
    <property type="evidence" value="ECO:0007669"/>
    <property type="project" value="UniProtKB-KW"/>
</dbReference>
<organism evidence="3 4">
    <name type="scientific">Salmonella enterica subsp. arizonae</name>
    <dbReference type="NCBI Taxonomy" id="59203"/>
    <lineage>
        <taxon>Bacteria</taxon>
        <taxon>Pseudomonadati</taxon>
        <taxon>Pseudomonadota</taxon>
        <taxon>Gammaproteobacteria</taxon>
        <taxon>Enterobacterales</taxon>
        <taxon>Enterobacteriaceae</taxon>
        <taxon>Salmonella</taxon>
    </lineage>
</organism>
<gene>
    <name evidence="3" type="primary">pic</name>
    <name evidence="3" type="ORF">NCTC10047_03501</name>
</gene>
<reference evidence="3 4" key="1">
    <citation type="submission" date="2018-12" db="EMBL/GenBank/DDBJ databases">
        <authorList>
            <consortium name="Pathogen Informatics"/>
        </authorList>
    </citation>
    <scope>NUCLEOTIDE SEQUENCE [LARGE SCALE GENOMIC DNA]</scope>
    <source>
        <strain evidence="3 4">NCTC10047</strain>
    </source>
</reference>
<keyword evidence="1" id="KW-0472">Membrane</keyword>
<evidence type="ECO:0000259" key="2">
    <source>
        <dbReference type="PROSITE" id="PS51691"/>
    </source>
</evidence>
<proteinExistence type="predicted"/>
<sequence>MNKIYALKYSVRQGALVPVSELATHVKKSSRTGLIKKLIPSVIINTLLLGYSITSLASVVRYDIPYQTIRDFAENKGQFTPGSMNIPIYSKTGAVIGYLNNVPMPDFSSANHQSAVATLVSPQYIVSVKHNGGYQSVSFGDGEKWVSSC</sequence>
<keyword evidence="3" id="KW-0378">Hydrolase</keyword>
<evidence type="ECO:0000313" key="4">
    <source>
        <dbReference type="Proteomes" id="UP000275676"/>
    </source>
</evidence>
<keyword evidence="1" id="KW-1133">Transmembrane helix</keyword>
<name>A0A3S4GMB8_SALER</name>
<dbReference type="PROSITE" id="PS51691">
    <property type="entry name" value="PEPTIDASE_S6"/>
    <property type="match status" value="1"/>
</dbReference>
<dbReference type="Pfam" id="PF13018">
    <property type="entry name" value="ESPR"/>
    <property type="match status" value="1"/>
</dbReference>
<dbReference type="GO" id="GO:0004175">
    <property type="term" value="F:endopeptidase activity"/>
    <property type="evidence" value="ECO:0007669"/>
    <property type="project" value="InterPro"/>
</dbReference>
<dbReference type="EC" id="3.4.21.-" evidence="3"/>
<feature type="domain" description="Peptidase S6" evidence="2">
    <location>
        <begin position="58"/>
        <end position="149"/>
    </location>
</feature>
<accession>A0A3S4GMB8</accession>
<feature type="transmembrane region" description="Helical" evidence="1">
    <location>
        <begin position="38"/>
        <end position="60"/>
    </location>
</feature>
<evidence type="ECO:0000256" key="1">
    <source>
        <dbReference type="SAM" id="Phobius"/>
    </source>
</evidence>
<dbReference type="Proteomes" id="UP000275676">
    <property type="component" value="Chromosome"/>
</dbReference>